<sequence length="185" mass="19953">MGATPKGEIMLRREALFLAPGLLVPGLRLAGSGCAQAQAAAPDGAVESRVILSVSGRVAPAEGGAHPFSLSRLEALGLVALRTETPWTQGPQNFSGVPLERLLAAVQAGGETLRCTAINRYQIVVPREDGARHGAVLATRLDGEPMRVRDRGPVWLVYPWSERPALQRPLFYERSIWQLRSIEAV</sequence>
<accession>A0A2U1V0K4</accession>
<reference evidence="2" key="1">
    <citation type="submission" date="2017-10" db="EMBL/GenBank/DDBJ databases">
        <authorList>
            <person name="Toshchakov S.V."/>
            <person name="Goeva M.A."/>
        </authorList>
    </citation>
    <scope>NUCLEOTIDE SEQUENCE [LARGE SCALE GENOMIC DNA]</scope>
    <source>
        <strain evidence="2">JR1/69-1-13</strain>
    </source>
</reference>
<evidence type="ECO:0000313" key="2">
    <source>
        <dbReference type="Proteomes" id="UP000245048"/>
    </source>
</evidence>
<gene>
    <name evidence="1" type="ORF">CR165_17580</name>
</gene>
<protein>
    <submittedName>
        <fullName evidence="1">Oxidoreductase</fullName>
    </submittedName>
</protein>
<comment type="caution">
    <text evidence="1">The sequence shown here is derived from an EMBL/GenBank/DDBJ whole genome shotgun (WGS) entry which is preliminary data.</text>
</comment>
<name>A0A2U1V0K4_9PROT</name>
<dbReference type="EMBL" id="PDOA01000014">
    <property type="protein sequence ID" value="PWC27436.1"/>
    <property type="molecule type" value="Genomic_DNA"/>
</dbReference>
<dbReference type="InterPro" id="IPR036374">
    <property type="entry name" value="OxRdtase_Mopterin-bd_sf"/>
</dbReference>
<organism evidence="1 2">
    <name type="scientific">Teichococcus aestuarii</name>
    <dbReference type="NCBI Taxonomy" id="568898"/>
    <lineage>
        <taxon>Bacteria</taxon>
        <taxon>Pseudomonadati</taxon>
        <taxon>Pseudomonadota</taxon>
        <taxon>Alphaproteobacteria</taxon>
        <taxon>Acetobacterales</taxon>
        <taxon>Roseomonadaceae</taxon>
        <taxon>Roseomonas</taxon>
    </lineage>
</organism>
<dbReference type="SUPFAM" id="SSF56524">
    <property type="entry name" value="Oxidoreductase molybdopterin-binding domain"/>
    <property type="match status" value="1"/>
</dbReference>
<keyword evidence="2" id="KW-1185">Reference proteome</keyword>
<proteinExistence type="predicted"/>
<dbReference type="AlphaFoldDB" id="A0A2U1V0K4"/>
<evidence type="ECO:0000313" key="1">
    <source>
        <dbReference type="EMBL" id="PWC27436.1"/>
    </source>
</evidence>
<dbReference type="Proteomes" id="UP000245048">
    <property type="component" value="Unassembled WGS sequence"/>
</dbReference>